<proteinExistence type="predicted"/>
<organism evidence="3 4">
    <name type="scientific">Brevibacillus panacihumi</name>
    <dbReference type="NCBI Taxonomy" id="497735"/>
    <lineage>
        <taxon>Bacteria</taxon>
        <taxon>Bacillati</taxon>
        <taxon>Bacillota</taxon>
        <taxon>Bacilli</taxon>
        <taxon>Bacillales</taxon>
        <taxon>Paenibacillaceae</taxon>
        <taxon>Brevibacillus</taxon>
    </lineage>
</organism>
<dbReference type="RefSeq" id="WP_122914359.1">
    <property type="nucleotide sequence ID" value="NZ_RHHT01000034.1"/>
</dbReference>
<evidence type="ECO:0000313" key="3">
    <source>
        <dbReference type="EMBL" id="RNB76776.1"/>
    </source>
</evidence>
<dbReference type="InterPro" id="IPR003646">
    <property type="entry name" value="SH3-like_bac-type"/>
</dbReference>
<dbReference type="SMART" id="SM00636">
    <property type="entry name" value="Glyco_18"/>
    <property type="match status" value="1"/>
</dbReference>
<evidence type="ECO:0000256" key="1">
    <source>
        <dbReference type="SAM" id="Phobius"/>
    </source>
</evidence>
<protein>
    <submittedName>
        <fullName evidence="3">Glycosyl hydrolase</fullName>
    </submittedName>
</protein>
<dbReference type="InterPro" id="IPR029070">
    <property type="entry name" value="Chitinase_insertion_sf"/>
</dbReference>
<dbReference type="PANTHER" id="PTHR46066">
    <property type="entry name" value="CHITINASE DOMAIN-CONTAINING PROTEIN 1 FAMILY MEMBER"/>
    <property type="match status" value="1"/>
</dbReference>
<dbReference type="PROSITE" id="PS51910">
    <property type="entry name" value="GH18_2"/>
    <property type="match status" value="1"/>
</dbReference>
<evidence type="ECO:0000259" key="2">
    <source>
        <dbReference type="PROSITE" id="PS51910"/>
    </source>
</evidence>
<dbReference type="Gene3D" id="3.10.50.10">
    <property type="match status" value="1"/>
</dbReference>
<dbReference type="Gene3D" id="3.20.20.80">
    <property type="entry name" value="Glycosidases"/>
    <property type="match status" value="1"/>
</dbReference>
<keyword evidence="1" id="KW-0812">Transmembrane</keyword>
<dbReference type="Pfam" id="PF08239">
    <property type="entry name" value="SH3_3"/>
    <property type="match status" value="1"/>
</dbReference>
<feature type="transmembrane region" description="Helical" evidence="1">
    <location>
        <begin position="21"/>
        <end position="41"/>
    </location>
</feature>
<dbReference type="Proteomes" id="UP000281915">
    <property type="component" value="Unassembled WGS sequence"/>
</dbReference>
<dbReference type="SUPFAM" id="SSF51445">
    <property type="entry name" value="(Trans)glycosidases"/>
    <property type="match status" value="1"/>
</dbReference>
<dbReference type="PANTHER" id="PTHR46066:SF2">
    <property type="entry name" value="CHITINASE DOMAIN-CONTAINING PROTEIN 1"/>
    <property type="match status" value="1"/>
</dbReference>
<dbReference type="SUPFAM" id="SSF55383">
    <property type="entry name" value="Copper amine oxidase, domain N"/>
    <property type="match status" value="1"/>
</dbReference>
<dbReference type="InterPro" id="IPR011583">
    <property type="entry name" value="Chitinase_II/V-like_cat"/>
</dbReference>
<dbReference type="Gene3D" id="3.30.457.10">
    <property type="entry name" value="Copper amine oxidase-like, N-terminal domain"/>
    <property type="match status" value="1"/>
</dbReference>
<dbReference type="InterPro" id="IPR001223">
    <property type="entry name" value="Glyco_hydro18_cat"/>
</dbReference>
<dbReference type="GO" id="GO:0005975">
    <property type="term" value="P:carbohydrate metabolic process"/>
    <property type="evidence" value="ECO:0007669"/>
    <property type="project" value="InterPro"/>
</dbReference>
<dbReference type="GO" id="GO:0016787">
    <property type="term" value="F:hydrolase activity"/>
    <property type="evidence" value="ECO:0007669"/>
    <property type="project" value="UniProtKB-KW"/>
</dbReference>
<comment type="caution">
    <text evidence="3">The sequence shown here is derived from an EMBL/GenBank/DDBJ whole genome shotgun (WGS) entry which is preliminary data.</text>
</comment>
<dbReference type="GO" id="GO:0008061">
    <property type="term" value="F:chitin binding"/>
    <property type="evidence" value="ECO:0007669"/>
    <property type="project" value="InterPro"/>
</dbReference>
<name>A0A3M8CLY7_9BACL</name>
<dbReference type="EMBL" id="RHHT01000034">
    <property type="protein sequence ID" value="RNB76776.1"/>
    <property type="molecule type" value="Genomic_DNA"/>
</dbReference>
<dbReference type="Pfam" id="PF07833">
    <property type="entry name" value="Cu_amine_oxidN1"/>
    <property type="match status" value="1"/>
</dbReference>
<keyword evidence="3" id="KW-0378">Hydrolase</keyword>
<sequence length="579" mass="65713">MSLERGLATRPKRRRKNLARFFLMTMLFIVAIFGVIGWYFFVRPSTEHVEPYDGDKHVIVFQGERAAMPYMLDSEQVLLPFDFVKEQIDPDLFWDEPTKSVIVTTKDKVLRMQSDQVVAYLNKKPINLQVPVQEVEGVRYIPLEPVEKLYPYAFERIEESGVLRVEKSGYAVQQAAIVSEEKAGMVRLGASYREPIVAELAAGAAVDVVGEQDGWYRVLTASGYSGFLPKEAVSLTQVRKVELEQSTPSRQPGAWKPLGQKINLVWEQVVNKNPDTAEIGAMPGVNVVSPTWFELKDAEGNLLNKADPAYVKWAHQRGYKVWGLVTNGFNPDWTTAVLSNFDKREKVIAQLLHYAHLYDLDGINIDFENVYLKDKERLVQFMRELTPYLHEQGLTVSIDVTIKSTAETWSMFLDRAALAKVVDYVAVMTYDEHWAASPKAGSVASLPWTENGLKGVLEEVPAEKLLLGVPFYTRLWTEAKQPDGKIKVSSRALFMTGAQKWIAERNLTPKLDEASGQLYVEYKDPNDGNTYKMWLEDTTSMQKRVALVEKYNLAGVAAWRRGYEVPEIWNVINEGLNKK</sequence>
<reference evidence="3 4" key="1">
    <citation type="submission" date="2018-10" db="EMBL/GenBank/DDBJ databases">
        <title>Phylogenomics of Brevibacillus.</title>
        <authorList>
            <person name="Dunlap C."/>
        </authorList>
    </citation>
    <scope>NUCLEOTIDE SEQUENCE [LARGE SCALE GENOMIC DNA]</scope>
    <source>
        <strain evidence="3 4">JCM 15085</strain>
    </source>
</reference>
<dbReference type="InterPro" id="IPR017853">
    <property type="entry name" value="GH"/>
</dbReference>
<keyword evidence="1" id="KW-0472">Membrane</keyword>
<dbReference type="Gene3D" id="2.30.30.40">
    <property type="entry name" value="SH3 Domains"/>
    <property type="match status" value="1"/>
</dbReference>
<feature type="domain" description="GH18" evidence="2">
    <location>
        <begin position="260"/>
        <end position="579"/>
    </location>
</feature>
<dbReference type="Pfam" id="PF00704">
    <property type="entry name" value="Glyco_hydro_18"/>
    <property type="match status" value="1"/>
</dbReference>
<dbReference type="AlphaFoldDB" id="A0A3M8CLY7"/>
<keyword evidence="1" id="KW-1133">Transmembrane helix</keyword>
<evidence type="ECO:0000313" key="4">
    <source>
        <dbReference type="Proteomes" id="UP000281915"/>
    </source>
</evidence>
<gene>
    <name evidence="3" type="ORF">EDM58_16905</name>
</gene>
<dbReference type="InterPro" id="IPR036582">
    <property type="entry name" value="Mao_N_sf"/>
</dbReference>
<dbReference type="InterPro" id="IPR012854">
    <property type="entry name" value="Cu_amine_oxidase-like_N"/>
</dbReference>
<accession>A0A3M8CLY7</accession>